<feature type="non-terminal residue" evidence="1">
    <location>
        <position position="1"/>
    </location>
</feature>
<protein>
    <submittedName>
        <fullName evidence="1">Uncharacterized protein</fullName>
    </submittedName>
</protein>
<dbReference type="EMBL" id="JARK01000799">
    <property type="protein sequence ID" value="EYC34998.1"/>
    <property type="molecule type" value="Genomic_DNA"/>
</dbReference>
<organism evidence="1 2">
    <name type="scientific">Ancylostoma ceylanicum</name>
    <dbReference type="NCBI Taxonomy" id="53326"/>
    <lineage>
        <taxon>Eukaryota</taxon>
        <taxon>Metazoa</taxon>
        <taxon>Ecdysozoa</taxon>
        <taxon>Nematoda</taxon>
        <taxon>Chromadorea</taxon>
        <taxon>Rhabditida</taxon>
        <taxon>Rhabditina</taxon>
        <taxon>Rhabditomorpha</taxon>
        <taxon>Strongyloidea</taxon>
        <taxon>Ancylostomatidae</taxon>
        <taxon>Ancylostomatinae</taxon>
        <taxon>Ancylostoma</taxon>
    </lineage>
</organism>
<dbReference type="OrthoDB" id="5893944at2759"/>
<comment type="caution">
    <text evidence="1">The sequence shown here is derived from an EMBL/GenBank/DDBJ whole genome shotgun (WGS) entry which is preliminary data.</text>
</comment>
<reference evidence="2" key="1">
    <citation type="journal article" date="2015" name="Nat. Genet.">
        <title>The genome and transcriptome of the zoonotic hookworm Ancylostoma ceylanicum identify infection-specific gene families.</title>
        <authorList>
            <person name="Schwarz E.M."/>
            <person name="Hu Y."/>
            <person name="Antoshechkin I."/>
            <person name="Miller M.M."/>
            <person name="Sternberg P.W."/>
            <person name="Aroian R.V."/>
        </authorList>
    </citation>
    <scope>NUCLEOTIDE SEQUENCE</scope>
    <source>
        <strain evidence="2">HY135</strain>
    </source>
</reference>
<evidence type="ECO:0000313" key="2">
    <source>
        <dbReference type="Proteomes" id="UP000024635"/>
    </source>
</evidence>
<dbReference type="SUPFAM" id="SSF49265">
    <property type="entry name" value="Fibronectin type III"/>
    <property type="match status" value="1"/>
</dbReference>
<dbReference type="Proteomes" id="UP000024635">
    <property type="component" value="Unassembled WGS sequence"/>
</dbReference>
<gene>
    <name evidence="1" type="primary">Acey_s1200.g3749</name>
    <name evidence="1" type="ORF">Y032_1200g3749</name>
</gene>
<sequence length="198" mass="22856">AFPITRMARYEYEVCAYYGRKPLTCIMDFLDFQKGEYSPAPRPPNLRLSFHASSAVTVHFDPRAGSNILGHKKGCEVFICDLPEFYGDCIKKRVEPAMSSVSFEKLGFSELYFATTICFSRNIYGTHSPWVMFITPKKSKPVIPGVVRRISPHFCTISIWQCLSDLLEQRFRNFRGQDQKRYDLPVICITVIKTKFKL</sequence>
<proteinExistence type="predicted"/>
<dbReference type="InterPro" id="IPR036116">
    <property type="entry name" value="FN3_sf"/>
</dbReference>
<name>A0A016W7M1_9BILA</name>
<accession>A0A016W7M1</accession>
<evidence type="ECO:0000313" key="1">
    <source>
        <dbReference type="EMBL" id="EYC34998.1"/>
    </source>
</evidence>
<keyword evidence="2" id="KW-1185">Reference proteome</keyword>
<dbReference type="AlphaFoldDB" id="A0A016W7M1"/>